<evidence type="ECO:0000313" key="1">
    <source>
        <dbReference type="EMBL" id="QPC45191.1"/>
    </source>
</evidence>
<dbReference type="SUPFAM" id="SSF52540">
    <property type="entry name" value="P-loop containing nucleoside triphosphate hydrolases"/>
    <property type="match status" value="1"/>
</dbReference>
<gene>
    <name evidence="1" type="ORF">HW532_04950</name>
</gene>
<keyword evidence="2" id="KW-1185">Reference proteome</keyword>
<dbReference type="KEGG" id="kmn:HW532_04950"/>
<dbReference type="GO" id="GO:0005886">
    <property type="term" value="C:plasma membrane"/>
    <property type="evidence" value="ECO:0007669"/>
    <property type="project" value="TreeGrafter"/>
</dbReference>
<reference evidence="1 2" key="1">
    <citation type="submission" date="2020-06" db="EMBL/GenBank/DDBJ databases">
        <title>Genome sequence of 2 isolates from Red Sea Mangroves.</title>
        <authorList>
            <person name="Sefrji F."/>
            <person name="Michoud G."/>
            <person name="Merlino G."/>
            <person name="Daffonchio D."/>
        </authorList>
    </citation>
    <scope>NUCLEOTIDE SEQUENCE [LARGE SCALE GENOMIC DNA]</scope>
    <source>
        <strain evidence="1 2">R1DC25</strain>
    </source>
</reference>
<dbReference type="InterPro" id="IPR027417">
    <property type="entry name" value="P-loop_NTPase"/>
</dbReference>
<protein>
    <recommendedName>
        <fullName evidence="3">Chromosomal replication initiator protein DnaA domain-containing protein</fullName>
    </recommendedName>
</protein>
<dbReference type="Proteomes" id="UP000593594">
    <property type="component" value="Chromosome"/>
</dbReference>
<dbReference type="GO" id="GO:0006270">
    <property type="term" value="P:DNA replication initiation"/>
    <property type="evidence" value="ECO:0007669"/>
    <property type="project" value="TreeGrafter"/>
</dbReference>
<dbReference type="PANTHER" id="PTHR30050:SF5">
    <property type="entry name" value="DNAA REGULATORY INACTIVATOR HDA"/>
    <property type="match status" value="1"/>
</dbReference>
<dbReference type="Gene3D" id="1.10.8.60">
    <property type="match status" value="1"/>
</dbReference>
<name>A0A7S8C8D1_9HYPH</name>
<accession>A0A7S8C8D1</accession>
<sequence>MGREDFLVAPSNEAAVAAIDRWPDWPAPVLVLVGPAGSGKTHLAEVWRTRCDAVRITARDLDEDMVKALGEAGTVILEDAPGPALNERALFHLVNHLRELGGYLLITSRSYPAQWAIALPDLATRLKAAAVTALSAPDDMLLRGVLVKLFQDRQIAVDEALISYMIARMERSMEAARTLVEEIDRRALAARAPVTRRFAGRVMDELSDPGEPDEE</sequence>
<dbReference type="Gene3D" id="3.40.50.300">
    <property type="entry name" value="P-loop containing nucleotide triphosphate hydrolases"/>
    <property type="match status" value="1"/>
</dbReference>
<dbReference type="AlphaFoldDB" id="A0A7S8C8D1"/>
<organism evidence="1 2">
    <name type="scientific">Kaustia mangrovi</name>
    <dbReference type="NCBI Taxonomy" id="2593653"/>
    <lineage>
        <taxon>Bacteria</taxon>
        <taxon>Pseudomonadati</taxon>
        <taxon>Pseudomonadota</taxon>
        <taxon>Alphaproteobacteria</taxon>
        <taxon>Hyphomicrobiales</taxon>
        <taxon>Parvibaculaceae</taxon>
        <taxon>Kaustia</taxon>
    </lineage>
</organism>
<evidence type="ECO:0000313" key="2">
    <source>
        <dbReference type="Proteomes" id="UP000593594"/>
    </source>
</evidence>
<dbReference type="EMBL" id="CP058214">
    <property type="protein sequence ID" value="QPC45191.1"/>
    <property type="molecule type" value="Genomic_DNA"/>
</dbReference>
<evidence type="ECO:0008006" key="3">
    <source>
        <dbReference type="Google" id="ProtNLM"/>
    </source>
</evidence>
<dbReference type="GO" id="GO:0003688">
    <property type="term" value="F:DNA replication origin binding"/>
    <property type="evidence" value="ECO:0007669"/>
    <property type="project" value="TreeGrafter"/>
</dbReference>
<proteinExistence type="predicted"/>
<dbReference type="PANTHER" id="PTHR30050">
    <property type="entry name" value="CHROMOSOMAL REPLICATION INITIATOR PROTEIN DNAA"/>
    <property type="match status" value="1"/>
</dbReference>